<protein>
    <recommendedName>
        <fullName evidence="4">FMN-binding protein</fullName>
    </recommendedName>
</protein>
<accession>A0A419T6H7</accession>
<reference evidence="2 3" key="1">
    <citation type="submission" date="2016-08" db="EMBL/GenBank/DDBJ databases">
        <title>Novel Firmicutes and Novel Genomes.</title>
        <authorList>
            <person name="Poppleton D.I."/>
            <person name="Gribaldo S."/>
        </authorList>
    </citation>
    <scope>NUCLEOTIDE SEQUENCE [LARGE SCALE GENOMIC DNA]</scope>
    <source>
        <strain evidence="2 3">CTT3</strain>
    </source>
</reference>
<evidence type="ECO:0000313" key="2">
    <source>
        <dbReference type="EMBL" id="RKD33207.1"/>
    </source>
</evidence>
<organism evidence="2 3">
    <name type="scientific">Thermohalobacter berrensis</name>
    <dbReference type="NCBI Taxonomy" id="99594"/>
    <lineage>
        <taxon>Bacteria</taxon>
        <taxon>Bacillati</taxon>
        <taxon>Bacillota</taxon>
        <taxon>Tissierellia</taxon>
        <taxon>Tissierellales</taxon>
        <taxon>Thermohalobacteraceae</taxon>
        <taxon>Thermohalobacter</taxon>
    </lineage>
</organism>
<name>A0A419T6H7_9FIRM</name>
<dbReference type="OrthoDB" id="384237at2"/>
<dbReference type="Proteomes" id="UP000284177">
    <property type="component" value="Unassembled WGS sequence"/>
</dbReference>
<gene>
    <name evidence="2" type="ORF">BET03_09860</name>
</gene>
<dbReference type="RefSeq" id="WP_120168018.1">
    <property type="nucleotide sequence ID" value="NZ_MCIB01000007.1"/>
</dbReference>
<keyword evidence="3" id="KW-1185">Reference proteome</keyword>
<dbReference type="Gene3D" id="3.90.1010.20">
    <property type="match status" value="2"/>
</dbReference>
<keyword evidence="1" id="KW-0732">Signal</keyword>
<dbReference type="AlphaFoldDB" id="A0A419T6H7"/>
<dbReference type="EMBL" id="MCIB01000007">
    <property type="protein sequence ID" value="RKD33207.1"/>
    <property type="molecule type" value="Genomic_DNA"/>
</dbReference>
<comment type="caution">
    <text evidence="2">The sequence shown here is derived from an EMBL/GenBank/DDBJ whole genome shotgun (WGS) entry which is preliminary data.</text>
</comment>
<feature type="signal peptide" evidence="1">
    <location>
        <begin position="1"/>
        <end position="19"/>
    </location>
</feature>
<evidence type="ECO:0000256" key="1">
    <source>
        <dbReference type="SAM" id="SignalP"/>
    </source>
</evidence>
<feature type="chain" id="PRO_5038501717" description="FMN-binding protein" evidence="1">
    <location>
        <begin position="20"/>
        <end position="289"/>
    </location>
</feature>
<evidence type="ECO:0008006" key="4">
    <source>
        <dbReference type="Google" id="ProtNLM"/>
    </source>
</evidence>
<proteinExistence type="predicted"/>
<dbReference type="PROSITE" id="PS51257">
    <property type="entry name" value="PROKAR_LIPOPROTEIN"/>
    <property type="match status" value="1"/>
</dbReference>
<sequence length="289" mass="31966">MKKFLIFGLVLLLAFSVVGCSSDQPTGGNDANEQPSNNEASDELKDGTYLVKKEVSSHGNFPLAIMEVKDGEIVSFEYNEYLAESGEPKNLDNYKYEPTIKVIEDLNKQFMEKKDPEALDYDAVSGASHTKESFKEVAKELLAKAKKGETYAPKYKDGVYEAKADKASHGWLAQIKLVVKHGTIVGADYDEVAVEDDEGAKVVFNEDGEPVKGEDGKYKTEPVQIKKGDEKSLENYKYIESPQAMVAFEKQIIDNDGVDNMNYDVVSGATHTKDNIVNLAKKALENAKK</sequence>
<evidence type="ECO:0000313" key="3">
    <source>
        <dbReference type="Proteomes" id="UP000284177"/>
    </source>
</evidence>